<dbReference type="AlphaFoldDB" id="A0A820M9V9"/>
<feature type="non-terminal residue" evidence="1">
    <location>
        <position position="28"/>
    </location>
</feature>
<evidence type="ECO:0000313" key="1">
    <source>
        <dbReference type="EMBL" id="CAF4370514.1"/>
    </source>
</evidence>
<gene>
    <name evidence="1" type="ORF">OKA104_LOCUS49810</name>
</gene>
<comment type="caution">
    <text evidence="1">The sequence shown here is derived from an EMBL/GenBank/DDBJ whole genome shotgun (WGS) entry which is preliminary data.</text>
</comment>
<organism evidence="1 2">
    <name type="scientific">Adineta steineri</name>
    <dbReference type="NCBI Taxonomy" id="433720"/>
    <lineage>
        <taxon>Eukaryota</taxon>
        <taxon>Metazoa</taxon>
        <taxon>Spiralia</taxon>
        <taxon>Gnathifera</taxon>
        <taxon>Rotifera</taxon>
        <taxon>Eurotatoria</taxon>
        <taxon>Bdelloidea</taxon>
        <taxon>Adinetida</taxon>
        <taxon>Adinetidae</taxon>
        <taxon>Adineta</taxon>
    </lineage>
</organism>
<name>A0A820M9V9_9BILA</name>
<accession>A0A820M9V9</accession>
<evidence type="ECO:0000313" key="2">
    <source>
        <dbReference type="Proteomes" id="UP000663881"/>
    </source>
</evidence>
<dbReference type="Proteomes" id="UP000663881">
    <property type="component" value="Unassembled WGS sequence"/>
</dbReference>
<dbReference type="EMBL" id="CAJOAY010023950">
    <property type="protein sequence ID" value="CAF4370514.1"/>
    <property type="molecule type" value="Genomic_DNA"/>
</dbReference>
<proteinExistence type="predicted"/>
<sequence length="28" mass="3048">MLLATNKDTKAIRLSGIVGYVTISPDRN</sequence>
<reference evidence="1" key="1">
    <citation type="submission" date="2021-02" db="EMBL/GenBank/DDBJ databases">
        <authorList>
            <person name="Nowell W R."/>
        </authorList>
    </citation>
    <scope>NUCLEOTIDE SEQUENCE</scope>
</reference>
<protein>
    <submittedName>
        <fullName evidence="1">Uncharacterized protein</fullName>
    </submittedName>
</protein>